<feature type="transmembrane region" description="Helical" evidence="1">
    <location>
        <begin position="104"/>
        <end position="122"/>
    </location>
</feature>
<evidence type="ECO:0000313" key="2">
    <source>
        <dbReference type="EMBL" id="KAB2340140.1"/>
    </source>
</evidence>
<keyword evidence="3" id="KW-1185">Reference proteome</keyword>
<reference evidence="2 3" key="1">
    <citation type="submission" date="2019-09" db="EMBL/GenBank/DDBJ databases">
        <title>Actinomadura physcomitrii sp. nov., a novel actinomycete isolated from moss [Physcomitrium sphaericum (Ludw) Fuernr].</title>
        <authorList>
            <person name="Zhuang X."/>
            <person name="Liu C."/>
        </authorList>
    </citation>
    <scope>NUCLEOTIDE SEQUENCE [LARGE SCALE GENOMIC DNA]</scope>
    <source>
        <strain evidence="2 3">HMC1</strain>
    </source>
</reference>
<organism evidence="2 3">
    <name type="scientific">Actinomadura rudentiformis</name>
    <dbReference type="NCBI Taxonomy" id="359158"/>
    <lineage>
        <taxon>Bacteria</taxon>
        <taxon>Bacillati</taxon>
        <taxon>Actinomycetota</taxon>
        <taxon>Actinomycetes</taxon>
        <taxon>Streptosporangiales</taxon>
        <taxon>Thermomonosporaceae</taxon>
        <taxon>Actinomadura</taxon>
    </lineage>
</organism>
<keyword evidence="1" id="KW-0472">Membrane</keyword>
<gene>
    <name evidence="2" type="ORF">F8566_45545</name>
</gene>
<keyword evidence="1" id="KW-0812">Transmembrane</keyword>
<dbReference type="AlphaFoldDB" id="A0A6H9YLA3"/>
<dbReference type="InterPro" id="IPR045713">
    <property type="entry name" value="DUF6069"/>
</dbReference>
<name>A0A6H9YLA3_9ACTN</name>
<protein>
    <submittedName>
        <fullName evidence="2">Uncharacterized protein</fullName>
    </submittedName>
</protein>
<evidence type="ECO:0000313" key="3">
    <source>
        <dbReference type="Proteomes" id="UP000468735"/>
    </source>
</evidence>
<dbReference type="Pfam" id="PF19545">
    <property type="entry name" value="DUF6069"/>
    <property type="match status" value="1"/>
</dbReference>
<dbReference type="EMBL" id="WBMT01000031">
    <property type="protein sequence ID" value="KAB2340140.1"/>
    <property type="molecule type" value="Genomic_DNA"/>
</dbReference>
<evidence type="ECO:0000256" key="1">
    <source>
        <dbReference type="SAM" id="Phobius"/>
    </source>
</evidence>
<accession>A0A6H9YLA3</accession>
<keyword evidence="1" id="KW-1133">Transmembrane helix</keyword>
<proteinExistence type="predicted"/>
<dbReference type="Proteomes" id="UP000468735">
    <property type="component" value="Unassembled WGS sequence"/>
</dbReference>
<feature type="transmembrane region" description="Helical" evidence="1">
    <location>
        <begin position="46"/>
        <end position="63"/>
    </location>
</feature>
<sequence length="137" mass="14437">MGLVSALVAAVASVIVYAVARAAGVPMELTEVFEDEFARMPVMNMAWAALLEGGVAGTVLAIACRRWTRRPRSYFVALAMIGLIASFALPIISDASTATKVVLSISHVVVAIIIVPALALALPHETTRHDNAGAVRR</sequence>
<feature type="transmembrane region" description="Helical" evidence="1">
    <location>
        <begin position="75"/>
        <end position="92"/>
    </location>
</feature>
<comment type="caution">
    <text evidence="2">The sequence shown here is derived from an EMBL/GenBank/DDBJ whole genome shotgun (WGS) entry which is preliminary data.</text>
</comment>